<dbReference type="AlphaFoldDB" id="Q029W0"/>
<dbReference type="STRING" id="234267.Acid_1172"/>
<dbReference type="CDD" id="cd07040">
    <property type="entry name" value="HP"/>
    <property type="match status" value="1"/>
</dbReference>
<dbReference type="InterPro" id="IPR029033">
    <property type="entry name" value="His_PPase_superfam"/>
</dbReference>
<dbReference type="InParanoid" id="Q029W0"/>
<sequence precursor="true">MKFLRSISLIIALCFAVSAAPAVVLVVRHAEKETAPADDPALTAVGKQRAVELARVVQAWSAGGAPVQALFATEFKRTQQTLQPLSAATGLTVSTVRAKDTAAVVRAIMEVEGGIVVVAGHSNTVPEIIHALGGPAGIVIEDSDFDWLYALTRTGSAAGFVSLRYATRVP</sequence>
<evidence type="ECO:0000313" key="2">
    <source>
        <dbReference type="EMBL" id="ABJ82166.1"/>
    </source>
</evidence>
<gene>
    <name evidence="2" type="ordered locus">Acid_1172</name>
</gene>
<dbReference type="KEGG" id="sus:Acid_1172"/>
<dbReference type="HOGENOM" id="CLU_112476_1_0_0"/>
<dbReference type="Pfam" id="PF00300">
    <property type="entry name" value="His_Phos_1"/>
    <property type="match status" value="1"/>
</dbReference>
<name>Q029W0_SOLUE</name>
<keyword evidence="1" id="KW-0732">Signal</keyword>
<dbReference type="OrthoDB" id="3296006at2"/>
<reference evidence="2" key="1">
    <citation type="submission" date="2006-10" db="EMBL/GenBank/DDBJ databases">
        <title>Complete sequence of Solibacter usitatus Ellin6076.</title>
        <authorList>
            <consortium name="US DOE Joint Genome Institute"/>
            <person name="Copeland A."/>
            <person name="Lucas S."/>
            <person name="Lapidus A."/>
            <person name="Barry K."/>
            <person name="Detter J.C."/>
            <person name="Glavina del Rio T."/>
            <person name="Hammon N."/>
            <person name="Israni S."/>
            <person name="Dalin E."/>
            <person name="Tice H."/>
            <person name="Pitluck S."/>
            <person name="Thompson L.S."/>
            <person name="Brettin T."/>
            <person name="Bruce D."/>
            <person name="Han C."/>
            <person name="Tapia R."/>
            <person name="Gilna P."/>
            <person name="Schmutz J."/>
            <person name="Larimer F."/>
            <person name="Land M."/>
            <person name="Hauser L."/>
            <person name="Kyrpides N."/>
            <person name="Mikhailova N."/>
            <person name="Janssen P.H."/>
            <person name="Kuske C.R."/>
            <person name="Richardson P."/>
        </authorList>
    </citation>
    <scope>NUCLEOTIDE SEQUENCE</scope>
    <source>
        <strain evidence="2">Ellin6076</strain>
    </source>
</reference>
<dbReference type="EMBL" id="CP000473">
    <property type="protein sequence ID" value="ABJ82166.1"/>
    <property type="molecule type" value="Genomic_DNA"/>
</dbReference>
<dbReference type="eggNOG" id="COG0406">
    <property type="taxonomic scope" value="Bacteria"/>
</dbReference>
<organism evidence="2">
    <name type="scientific">Solibacter usitatus (strain Ellin6076)</name>
    <dbReference type="NCBI Taxonomy" id="234267"/>
    <lineage>
        <taxon>Bacteria</taxon>
        <taxon>Pseudomonadati</taxon>
        <taxon>Acidobacteriota</taxon>
        <taxon>Terriglobia</taxon>
        <taxon>Bryobacterales</taxon>
        <taxon>Solibacteraceae</taxon>
        <taxon>Candidatus Solibacter</taxon>
    </lineage>
</organism>
<feature type="chain" id="PRO_5004163485" evidence="1">
    <location>
        <begin position="20"/>
        <end position="170"/>
    </location>
</feature>
<protein>
    <submittedName>
        <fullName evidence="2">Phosphoglycerate mutase</fullName>
    </submittedName>
</protein>
<dbReference type="SUPFAM" id="SSF53254">
    <property type="entry name" value="Phosphoglycerate mutase-like"/>
    <property type="match status" value="1"/>
</dbReference>
<feature type="signal peptide" evidence="1">
    <location>
        <begin position="1"/>
        <end position="19"/>
    </location>
</feature>
<dbReference type="InterPro" id="IPR013078">
    <property type="entry name" value="His_Pase_superF_clade-1"/>
</dbReference>
<accession>Q029W0</accession>
<dbReference type="Gene3D" id="3.40.50.1240">
    <property type="entry name" value="Phosphoglycerate mutase-like"/>
    <property type="match status" value="1"/>
</dbReference>
<evidence type="ECO:0000256" key="1">
    <source>
        <dbReference type="SAM" id="SignalP"/>
    </source>
</evidence>
<proteinExistence type="predicted"/>